<evidence type="ECO:0000256" key="2">
    <source>
        <dbReference type="ARBA" id="ARBA00023277"/>
    </source>
</evidence>
<feature type="active site" description="Nucleophile" evidence="3">
    <location>
        <position position="191"/>
    </location>
</feature>
<dbReference type="GO" id="GO:0003844">
    <property type="term" value="F:1,4-alpha-glucan branching enzyme activity"/>
    <property type="evidence" value="ECO:0007669"/>
    <property type="project" value="UniProtKB-EC"/>
</dbReference>
<evidence type="ECO:0000259" key="6">
    <source>
        <dbReference type="Pfam" id="PF09210"/>
    </source>
</evidence>
<reference evidence="7 8" key="1">
    <citation type="submission" date="2019-02" db="EMBL/GenBank/DDBJ databases">
        <title>Deep-cultivation of Planctomycetes and their phenomic and genomic characterization uncovers novel biology.</title>
        <authorList>
            <person name="Wiegand S."/>
            <person name="Jogler M."/>
            <person name="Boedeker C."/>
            <person name="Pinto D."/>
            <person name="Vollmers J."/>
            <person name="Rivas-Marin E."/>
            <person name="Kohn T."/>
            <person name="Peeters S.H."/>
            <person name="Heuer A."/>
            <person name="Rast P."/>
            <person name="Oberbeckmann S."/>
            <person name="Bunk B."/>
            <person name="Jeske O."/>
            <person name="Meyerdierks A."/>
            <person name="Storesund J.E."/>
            <person name="Kallscheuer N."/>
            <person name="Luecker S."/>
            <person name="Lage O.M."/>
            <person name="Pohl T."/>
            <person name="Merkel B.J."/>
            <person name="Hornburger P."/>
            <person name="Mueller R.-W."/>
            <person name="Bruemmer F."/>
            <person name="Labrenz M."/>
            <person name="Spormann A.M."/>
            <person name="Op den Camp H."/>
            <person name="Overmann J."/>
            <person name="Amann R."/>
            <person name="Jetten M.S.M."/>
            <person name="Mascher T."/>
            <person name="Medema M.H."/>
            <person name="Devos D.P."/>
            <person name="Kaster A.-K."/>
            <person name="Ovreas L."/>
            <person name="Rohde M."/>
            <person name="Galperin M.Y."/>
            <person name="Jogler C."/>
        </authorList>
    </citation>
    <scope>NUCLEOTIDE SEQUENCE [LARGE SCALE GENOMIC DNA]</scope>
    <source>
        <strain evidence="7 8">Pan265</strain>
    </source>
</reference>
<gene>
    <name evidence="7" type="ORF">Pan265_24700</name>
</gene>
<comment type="similarity">
    <text evidence="1 4">Belongs to the glycosyl hydrolase 57 family.</text>
</comment>
<keyword evidence="8" id="KW-1185">Reference proteome</keyword>
<protein>
    <submittedName>
        <fullName evidence="7">1,4-alpha-glucan branching enzyme</fullName>
        <ecNumber evidence="7">2.4.1.18</ecNumber>
    </submittedName>
</protein>
<dbReference type="InterPro" id="IPR037090">
    <property type="entry name" value="57_glycoside_trans_central"/>
</dbReference>
<dbReference type="InterPro" id="IPR040042">
    <property type="entry name" value="Branching_enz_MT3115-like"/>
</dbReference>
<evidence type="ECO:0000313" key="8">
    <source>
        <dbReference type="Proteomes" id="UP000320386"/>
    </source>
</evidence>
<feature type="active site" description="Proton donor" evidence="3">
    <location>
        <position position="383"/>
    </location>
</feature>
<dbReference type="KEGG" id="mcad:Pan265_24700"/>
<feature type="domain" description="Glycoside hydrolase family 57 N-terminal" evidence="5">
    <location>
        <begin position="10"/>
        <end position="235"/>
    </location>
</feature>
<sequence length="571" mass="66185">MSDFLGSFCLVLHGHLPYVLRHGTWPHGEDWLYEAAAETYIPILNVLDECLFFNARPKIVMGLTPVLLEQLSHEHFKTGFVRYLEDRIEQAQRDKKDFDRIDNGHMGYLAEWWEGIYSGILKRFEEMDRDIPKAYAQRAQEGLIEILTSNATHAYMPLLLEDASIRAQIRAGVASSERILGFRPTGMWLPECAYRPSGDWDPPINWGHRHGRIGVEHLVADEGISHFFVEHHLIEQARSEQVFNDGGWWKVGWDESAKYPGRGWNSVHEPHGVNSDGTGLARCNAFARDPIICEQVWSGAFGYPASGEYLEFHKKWSPKRGLRYWKVTGNKVDLGDKHLYYPDDVPHKIHQHVSHFVDSLKHRLQGHQHRTGGRPGVVTACFDAELFGHWWFEGPRFIRDLMLTLNADPTINVTTTREYQERHPSDKVVSLPEGSWGEEGDHRVWTNDQVNWMWDIEYRCESTFGRLTSQLKWNDKPKVRELLEKAGRELLLLQASDWPFVIRRGQAVDYGIKRYMQHVARFECLADIAEKVDADTSYLGELTEVEQFEIQDADIHDVIFPTINLNWWDMD</sequence>
<dbReference type="OrthoDB" id="9803279at2"/>
<accession>A0A518C054</accession>
<dbReference type="PANTHER" id="PTHR41695">
    <property type="entry name" value="1,4-ALPHA-GLUCAN BRANCHING ENZYME RV3031-RELATED"/>
    <property type="match status" value="1"/>
</dbReference>
<dbReference type="GO" id="GO:0030979">
    <property type="term" value="P:alpha-glucan biosynthetic process"/>
    <property type="evidence" value="ECO:0007669"/>
    <property type="project" value="InterPro"/>
</dbReference>
<dbReference type="Pfam" id="PF09210">
    <property type="entry name" value="BE_C"/>
    <property type="match status" value="1"/>
</dbReference>
<dbReference type="GO" id="GO:0005576">
    <property type="term" value="C:extracellular region"/>
    <property type="evidence" value="ECO:0007669"/>
    <property type="project" value="TreeGrafter"/>
</dbReference>
<dbReference type="SUPFAM" id="SSF88713">
    <property type="entry name" value="Glycoside hydrolase/deacetylase"/>
    <property type="match status" value="1"/>
</dbReference>
<keyword evidence="7" id="KW-0808">Transferase</keyword>
<dbReference type="InterPro" id="IPR015293">
    <property type="entry name" value="BE_C"/>
</dbReference>
<dbReference type="InterPro" id="IPR027291">
    <property type="entry name" value="Glyco_hydro_38_N_sf"/>
</dbReference>
<evidence type="ECO:0000256" key="4">
    <source>
        <dbReference type="RuleBase" id="RU361196"/>
    </source>
</evidence>
<dbReference type="Gene3D" id="3.20.110.10">
    <property type="entry name" value="Glycoside hydrolase 38, N terminal domain"/>
    <property type="match status" value="1"/>
</dbReference>
<evidence type="ECO:0000313" key="7">
    <source>
        <dbReference type="EMBL" id="QDU72600.1"/>
    </source>
</evidence>
<dbReference type="PANTHER" id="PTHR41695:SF1">
    <property type="entry name" value="1,4-ALPHA-GLUCAN BRANCHING ENZYME TK1436"/>
    <property type="match status" value="1"/>
</dbReference>
<dbReference type="InterPro" id="IPR028995">
    <property type="entry name" value="Glyco_hydro_57/38_cen_sf"/>
</dbReference>
<dbReference type="EC" id="2.4.1.18" evidence="7"/>
<dbReference type="RefSeq" id="WP_145446771.1">
    <property type="nucleotide sequence ID" value="NZ_CP036280.1"/>
</dbReference>
<keyword evidence="2 4" id="KW-0119">Carbohydrate metabolism</keyword>
<name>A0A518C054_9BACT</name>
<dbReference type="SUPFAM" id="SSF88688">
    <property type="entry name" value="Families 57/38 glycoside transferase middle domain"/>
    <property type="match status" value="1"/>
</dbReference>
<evidence type="ECO:0000256" key="1">
    <source>
        <dbReference type="ARBA" id="ARBA00006821"/>
    </source>
</evidence>
<proteinExistence type="inferred from homology"/>
<dbReference type="InterPro" id="IPR011330">
    <property type="entry name" value="Glyco_hydro/deAcase_b/a-brl"/>
</dbReference>
<dbReference type="Pfam" id="PF03065">
    <property type="entry name" value="Glyco_hydro_57"/>
    <property type="match status" value="1"/>
</dbReference>
<dbReference type="EMBL" id="CP036280">
    <property type="protein sequence ID" value="QDU72600.1"/>
    <property type="molecule type" value="Genomic_DNA"/>
</dbReference>
<dbReference type="AlphaFoldDB" id="A0A518C054"/>
<organism evidence="7 8">
    <name type="scientific">Mucisphaera calidilacus</name>
    <dbReference type="NCBI Taxonomy" id="2527982"/>
    <lineage>
        <taxon>Bacteria</taxon>
        <taxon>Pseudomonadati</taxon>
        <taxon>Planctomycetota</taxon>
        <taxon>Phycisphaerae</taxon>
        <taxon>Phycisphaerales</taxon>
        <taxon>Phycisphaeraceae</taxon>
        <taxon>Mucisphaera</taxon>
    </lineage>
</organism>
<dbReference type="InterPro" id="IPR004300">
    <property type="entry name" value="Glyco_hydro_57_N"/>
</dbReference>
<keyword evidence="7" id="KW-0328">Glycosyltransferase</keyword>
<evidence type="ECO:0000259" key="5">
    <source>
        <dbReference type="Pfam" id="PF03065"/>
    </source>
</evidence>
<dbReference type="Gene3D" id="1.20.1430.10">
    <property type="entry name" value="Families 57/38 glycoside transferase, middle domain"/>
    <property type="match status" value="1"/>
</dbReference>
<evidence type="ECO:0000256" key="3">
    <source>
        <dbReference type="PIRSR" id="PIRSR640042-1"/>
    </source>
</evidence>
<dbReference type="Proteomes" id="UP000320386">
    <property type="component" value="Chromosome"/>
</dbReference>
<feature type="domain" description="1,4-alpha-glucan branching enzyme C-terminal" evidence="6">
    <location>
        <begin position="461"/>
        <end position="568"/>
    </location>
</feature>